<feature type="region of interest" description="Disordered" evidence="1">
    <location>
        <begin position="1"/>
        <end position="24"/>
    </location>
</feature>
<proteinExistence type="predicted"/>
<keyword evidence="4" id="KW-1185">Reference proteome</keyword>
<evidence type="ECO:0000313" key="4">
    <source>
        <dbReference type="Proteomes" id="UP001151760"/>
    </source>
</evidence>
<sequence>MTGKGDAGVSIPQMPVRGSQNPNSELDYTRVFEVPIIDHIDALYSEGSSRLINKTNFETLFGEKFTSQSDIKVDVSNSSPLVSPSTTFNVPRELNSIDVAVTFRVPLSTVGNLYTLINDTEAGKHDELLSDMTNNDRIEIVDALGFICNSIQANCNNAYVIPCKVSHADDSINLNVGESTIPSDPIVQSVDINTKSTSYAGAAGASAKEQPKVNSNFCTLVADLLFDGVNVSIPRKVVEKVSTRFEHTLYGYFIGKRMVFSVVEYYARNKWAKHGLKRITMNSKGFFFFKFDSQAGLEAVLEGGPWLIRKSLIILKKWSIDTRLLKEELTHILIWVKLHDVPIQVFEEDDISLIATFIEVDLVDVVTNGIASLSGDGFTKETICVEYEWRPSRCDICKIFGRVHEYCPKKMKRKGKSKFTNAGQFTGPSVKHNVRYEPKATTTAPNKGATYVGNTSQSLSMLKTTGNSSKKDNLSMSNSFSALNDEEEDDEEDIKIVHDELANLNTKASGSSSFTAAVG</sequence>
<dbReference type="Proteomes" id="UP001151760">
    <property type="component" value="Unassembled WGS sequence"/>
</dbReference>
<dbReference type="PANTHER" id="PTHR31286">
    <property type="entry name" value="GLYCINE-RICH CELL WALL STRUCTURAL PROTEIN 1.8-LIKE"/>
    <property type="match status" value="1"/>
</dbReference>
<feature type="domain" description="DUF4283" evidence="2">
    <location>
        <begin position="244"/>
        <end position="320"/>
    </location>
</feature>
<evidence type="ECO:0000313" key="3">
    <source>
        <dbReference type="EMBL" id="GJS87262.1"/>
    </source>
</evidence>
<dbReference type="EMBL" id="BQNB010011183">
    <property type="protein sequence ID" value="GJS87262.1"/>
    <property type="molecule type" value="Genomic_DNA"/>
</dbReference>
<feature type="region of interest" description="Disordered" evidence="1">
    <location>
        <begin position="462"/>
        <end position="492"/>
    </location>
</feature>
<accession>A0ABQ4ZDM7</accession>
<dbReference type="Pfam" id="PF14111">
    <property type="entry name" value="DUF4283"/>
    <property type="match status" value="1"/>
</dbReference>
<reference evidence="3" key="1">
    <citation type="journal article" date="2022" name="Int. J. Mol. Sci.">
        <title>Draft Genome of Tanacetum Coccineum: Genomic Comparison of Closely Related Tanacetum-Family Plants.</title>
        <authorList>
            <person name="Yamashiro T."/>
            <person name="Shiraishi A."/>
            <person name="Nakayama K."/>
            <person name="Satake H."/>
        </authorList>
    </citation>
    <scope>NUCLEOTIDE SEQUENCE</scope>
</reference>
<reference evidence="3" key="2">
    <citation type="submission" date="2022-01" db="EMBL/GenBank/DDBJ databases">
        <authorList>
            <person name="Yamashiro T."/>
            <person name="Shiraishi A."/>
            <person name="Satake H."/>
            <person name="Nakayama K."/>
        </authorList>
    </citation>
    <scope>NUCLEOTIDE SEQUENCE</scope>
</reference>
<dbReference type="InterPro" id="IPR040256">
    <property type="entry name" value="At4g02000-like"/>
</dbReference>
<evidence type="ECO:0000259" key="2">
    <source>
        <dbReference type="Pfam" id="PF14111"/>
    </source>
</evidence>
<evidence type="ECO:0000256" key="1">
    <source>
        <dbReference type="SAM" id="MobiDB-lite"/>
    </source>
</evidence>
<organism evidence="3 4">
    <name type="scientific">Tanacetum coccineum</name>
    <dbReference type="NCBI Taxonomy" id="301880"/>
    <lineage>
        <taxon>Eukaryota</taxon>
        <taxon>Viridiplantae</taxon>
        <taxon>Streptophyta</taxon>
        <taxon>Embryophyta</taxon>
        <taxon>Tracheophyta</taxon>
        <taxon>Spermatophyta</taxon>
        <taxon>Magnoliopsida</taxon>
        <taxon>eudicotyledons</taxon>
        <taxon>Gunneridae</taxon>
        <taxon>Pentapetalae</taxon>
        <taxon>asterids</taxon>
        <taxon>campanulids</taxon>
        <taxon>Asterales</taxon>
        <taxon>Asteraceae</taxon>
        <taxon>Asteroideae</taxon>
        <taxon>Anthemideae</taxon>
        <taxon>Anthemidinae</taxon>
        <taxon>Tanacetum</taxon>
    </lineage>
</organism>
<feature type="compositionally biased region" description="Polar residues" evidence="1">
    <location>
        <begin position="462"/>
        <end position="482"/>
    </location>
</feature>
<dbReference type="InterPro" id="IPR025558">
    <property type="entry name" value="DUF4283"/>
</dbReference>
<gene>
    <name evidence="3" type="ORF">Tco_0769898</name>
</gene>
<name>A0ABQ4ZDM7_9ASTR</name>
<protein>
    <submittedName>
        <fullName evidence="3">Zinc knuckle CX2CX4HX4C containing protein</fullName>
    </submittedName>
</protein>
<comment type="caution">
    <text evidence="3">The sequence shown here is derived from an EMBL/GenBank/DDBJ whole genome shotgun (WGS) entry which is preliminary data.</text>
</comment>
<dbReference type="PANTHER" id="PTHR31286:SF99">
    <property type="entry name" value="DUF4283 DOMAIN-CONTAINING PROTEIN"/>
    <property type="match status" value="1"/>
</dbReference>